<proteinExistence type="predicted"/>
<organism evidence="1">
    <name type="scientific">Siphoviridae sp. ctHiz26</name>
    <dbReference type="NCBI Taxonomy" id="2825423"/>
    <lineage>
        <taxon>Viruses</taxon>
        <taxon>Duplodnaviria</taxon>
        <taxon>Heunggongvirae</taxon>
        <taxon>Uroviricota</taxon>
        <taxon>Caudoviricetes</taxon>
    </lineage>
</organism>
<evidence type="ECO:0000313" key="1">
    <source>
        <dbReference type="EMBL" id="DAE14486.1"/>
    </source>
</evidence>
<protein>
    <submittedName>
        <fullName evidence="1">Uncharacterized protein</fullName>
    </submittedName>
</protein>
<sequence length="58" mass="6703">MLNPPDLSDEPVSIRVSENKAFGYAVSIMLLVDEHYRKIQWRVLSDEEKKNIQDTLGI</sequence>
<accession>A0A8S5Q587</accession>
<dbReference type="EMBL" id="BK015583">
    <property type="protein sequence ID" value="DAE14486.1"/>
    <property type="molecule type" value="Genomic_DNA"/>
</dbReference>
<reference evidence="1" key="1">
    <citation type="journal article" date="2021" name="Proc. Natl. Acad. Sci. U.S.A.">
        <title>A Catalog of Tens of Thousands of Viruses from Human Metagenomes Reveals Hidden Associations with Chronic Diseases.</title>
        <authorList>
            <person name="Tisza M.J."/>
            <person name="Buck C.B."/>
        </authorList>
    </citation>
    <scope>NUCLEOTIDE SEQUENCE</scope>
    <source>
        <strain evidence="1">CtHiz26</strain>
    </source>
</reference>
<name>A0A8S5Q587_9CAUD</name>